<dbReference type="eggNOG" id="COG3568">
    <property type="taxonomic scope" value="Bacteria"/>
</dbReference>
<dbReference type="PANTHER" id="PTHR14859">
    <property type="entry name" value="CALCOFLUOR WHITE HYPERSENSITIVE PROTEIN PRECURSOR"/>
    <property type="match status" value="1"/>
</dbReference>
<dbReference type="Gene3D" id="3.60.10.10">
    <property type="entry name" value="Endonuclease/exonuclease/phosphatase"/>
    <property type="match status" value="1"/>
</dbReference>
<keyword evidence="3" id="KW-1185">Reference proteome</keyword>
<feature type="domain" description="Endonuclease/exonuclease/phosphatase" evidence="1">
    <location>
        <begin position="7"/>
        <end position="246"/>
    </location>
</feature>
<dbReference type="STRING" id="452637.Oter_0469"/>
<keyword evidence="2" id="KW-0378">Hydrolase</keyword>
<keyword evidence="2" id="KW-0269">Exonuclease</keyword>
<keyword evidence="2" id="KW-0540">Nuclease</keyword>
<dbReference type="GO" id="GO:0004527">
    <property type="term" value="F:exonuclease activity"/>
    <property type="evidence" value="ECO:0007669"/>
    <property type="project" value="UniProtKB-KW"/>
</dbReference>
<dbReference type="GO" id="GO:0004519">
    <property type="term" value="F:endonuclease activity"/>
    <property type="evidence" value="ECO:0007669"/>
    <property type="project" value="UniProtKB-KW"/>
</dbReference>
<dbReference type="InterPro" id="IPR051916">
    <property type="entry name" value="GPI-anchor_lipid_remodeler"/>
</dbReference>
<dbReference type="OrthoDB" id="155529at2"/>
<dbReference type="KEGG" id="ote:Oter_0469"/>
<evidence type="ECO:0000259" key="1">
    <source>
        <dbReference type="Pfam" id="PF03372"/>
    </source>
</evidence>
<dbReference type="InterPro" id="IPR005135">
    <property type="entry name" value="Endo/exonuclease/phosphatase"/>
</dbReference>
<dbReference type="HOGENOM" id="CLU_1026351_0_0_0"/>
<name>B1ZRR6_OPITP</name>
<dbReference type="GO" id="GO:0006506">
    <property type="term" value="P:GPI anchor biosynthetic process"/>
    <property type="evidence" value="ECO:0007669"/>
    <property type="project" value="TreeGrafter"/>
</dbReference>
<dbReference type="Pfam" id="PF03372">
    <property type="entry name" value="Exo_endo_phos"/>
    <property type="match status" value="1"/>
</dbReference>
<dbReference type="AlphaFoldDB" id="B1ZRR6"/>
<accession>B1ZRR6</accession>
<reference evidence="2 3" key="1">
    <citation type="journal article" date="2011" name="J. Bacteriol.">
        <title>Genome sequence of the verrucomicrobium Opitutus terrae PB90-1, an abundant inhabitant of rice paddy soil ecosystems.</title>
        <authorList>
            <person name="van Passel M.W."/>
            <person name="Kant R."/>
            <person name="Palva A."/>
            <person name="Copeland A."/>
            <person name="Lucas S."/>
            <person name="Lapidus A."/>
            <person name="Glavina del Rio T."/>
            <person name="Pitluck S."/>
            <person name="Goltsman E."/>
            <person name="Clum A."/>
            <person name="Sun H."/>
            <person name="Schmutz J."/>
            <person name="Larimer F.W."/>
            <person name="Land M.L."/>
            <person name="Hauser L."/>
            <person name="Kyrpides N."/>
            <person name="Mikhailova N."/>
            <person name="Richardson P.P."/>
            <person name="Janssen P.H."/>
            <person name="de Vos W.M."/>
            <person name="Smidt H."/>
        </authorList>
    </citation>
    <scope>NUCLEOTIDE SEQUENCE [LARGE SCALE GENOMIC DNA]</scope>
    <source>
        <strain evidence="3">DSM 11246 / JCM 15787 / PB90-1</strain>
    </source>
</reference>
<evidence type="ECO:0000313" key="2">
    <source>
        <dbReference type="EMBL" id="ACB73759.1"/>
    </source>
</evidence>
<keyword evidence="2" id="KW-0255">Endonuclease</keyword>
<dbReference type="PANTHER" id="PTHR14859:SF1">
    <property type="entry name" value="PGAP2-INTERACTING PROTEIN"/>
    <property type="match status" value="1"/>
</dbReference>
<sequence length="257" mass="29332">MKTFRLLQFNMQFGQGWDEAAPDAAPIRIEQTIAEIRRHDADVIMLQEVEHALPEGRQVEPAPNYTRLRETLRDYDSWFAYPKADPRELPFGIGLAIFSRTPLRERRKIDLPSPPVEFEFEGRRTTPTDRAMIGAKTTLLGREVQLFNTHLLAFFMLHTSSARHPEQRRRVVAELAACEGPTLLSGDFNVSGHDALIAQFAPAGFSTVQRTKTTWRRRPYILDHIFYNAPLRAVQHAVSPTLASDHHALVADFEFSE</sequence>
<evidence type="ECO:0000313" key="3">
    <source>
        <dbReference type="Proteomes" id="UP000007013"/>
    </source>
</evidence>
<dbReference type="InterPro" id="IPR036691">
    <property type="entry name" value="Endo/exonu/phosph_ase_sf"/>
</dbReference>
<gene>
    <name evidence="2" type="ordered locus">Oter_0469</name>
</gene>
<dbReference type="Proteomes" id="UP000007013">
    <property type="component" value="Chromosome"/>
</dbReference>
<dbReference type="GO" id="GO:0016020">
    <property type="term" value="C:membrane"/>
    <property type="evidence" value="ECO:0007669"/>
    <property type="project" value="GOC"/>
</dbReference>
<dbReference type="SUPFAM" id="SSF56219">
    <property type="entry name" value="DNase I-like"/>
    <property type="match status" value="1"/>
</dbReference>
<dbReference type="EMBL" id="CP001032">
    <property type="protein sequence ID" value="ACB73759.1"/>
    <property type="molecule type" value="Genomic_DNA"/>
</dbReference>
<protein>
    <submittedName>
        <fullName evidence="2">Endonuclease/exonuclease/phosphatase</fullName>
    </submittedName>
</protein>
<organism evidence="2 3">
    <name type="scientific">Opitutus terrae (strain DSM 11246 / JCM 15787 / PB90-1)</name>
    <dbReference type="NCBI Taxonomy" id="452637"/>
    <lineage>
        <taxon>Bacteria</taxon>
        <taxon>Pseudomonadati</taxon>
        <taxon>Verrucomicrobiota</taxon>
        <taxon>Opitutia</taxon>
        <taxon>Opitutales</taxon>
        <taxon>Opitutaceae</taxon>
        <taxon>Opitutus</taxon>
    </lineage>
</organism>
<dbReference type="RefSeq" id="WP_012373297.1">
    <property type="nucleotide sequence ID" value="NC_010571.1"/>
</dbReference>
<proteinExistence type="predicted"/>